<evidence type="ECO:0000313" key="1">
    <source>
        <dbReference type="EMBL" id="CAK5090508.1"/>
    </source>
</evidence>
<evidence type="ECO:0000313" key="2">
    <source>
        <dbReference type="Proteomes" id="UP001497535"/>
    </source>
</evidence>
<keyword evidence="2" id="KW-1185">Reference proteome</keyword>
<accession>A0ACB1AH72</accession>
<comment type="caution">
    <text evidence="1">The sequence shown here is derived from an EMBL/GenBank/DDBJ whole genome shotgun (WGS) entry which is preliminary data.</text>
</comment>
<dbReference type="EMBL" id="CAVMJV010000082">
    <property type="protein sequence ID" value="CAK5090508.1"/>
    <property type="molecule type" value="Genomic_DNA"/>
</dbReference>
<protein>
    <submittedName>
        <fullName evidence="1">Uncharacterized protein</fullName>
    </submittedName>
</protein>
<gene>
    <name evidence="1" type="ORF">MENTE1834_LOCUS38297</name>
</gene>
<dbReference type="Proteomes" id="UP001497535">
    <property type="component" value="Unassembled WGS sequence"/>
</dbReference>
<name>A0ACB1AH72_MELEN</name>
<sequence length="328" mass="39325">MNDRLTKIKGKSGLEFLISDKGIREQLISFLPQFWDDKQITIFTENYRYIIIIGRNFWIYYFKLNIGDRISEEDEREIKIFIKKYITPFLDSRSHSLELDDWQRLNKWINEYIDGILNNHFIGDGEKSLKFKLKKYLDKIKFDQRNTQSSQQSPNLLEQKFKIISERLIQNKGFLFGDKITRADLSLFSVLVQYFEGPLKNENLKNYFMKESENKLNKNNFNYFDGKGKGKVEEEKEEEEDLDEITEVKEKKKESSSNKFEDDYVNWEIQILFEFVEKIKKHLGFENNERWKGIQVKPWILNYENEINLTEKYNGNFMIKRGTAHGNG</sequence>
<proteinExistence type="predicted"/>
<organism evidence="1 2">
    <name type="scientific">Meloidogyne enterolobii</name>
    <name type="common">Root-knot nematode worm</name>
    <name type="synonym">Meloidogyne mayaguensis</name>
    <dbReference type="NCBI Taxonomy" id="390850"/>
    <lineage>
        <taxon>Eukaryota</taxon>
        <taxon>Metazoa</taxon>
        <taxon>Ecdysozoa</taxon>
        <taxon>Nematoda</taxon>
        <taxon>Chromadorea</taxon>
        <taxon>Rhabditida</taxon>
        <taxon>Tylenchina</taxon>
        <taxon>Tylenchomorpha</taxon>
        <taxon>Tylenchoidea</taxon>
        <taxon>Meloidogynidae</taxon>
        <taxon>Meloidogyninae</taxon>
        <taxon>Meloidogyne</taxon>
    </lineage>
</organism>
<reference evidence="1" key="1">
    <citation type="submission" date="2023-11" db="EMBL/GenBank/DDBJ databases">
        <authorList>
            <person name="Poullet M."/>
        </authorList>
    </citation>
    <scope>NUCLEOTIDE SEQUENCE</scope>
    <source>
        <strain evidence="1">E1834</strain>
    </source>
</reference>